<organism evidence="2 3">
    <name type="scientific">Salix dunnii</name>
    <dbReference type="NCBI Taxonomy" id="1413687"/>
    <lineage>
        <taxon>Eukaryota</taxon>
        <taxon>Viridiplantae</taxon>
        <taxon>Streptophyta</taxon>
        <taxon>Embryophyta</taxon>
        <taxon>Tracheophyta</taxon>
        <taxon>Spermatophyta</taxon>
        <taxon>Magnoliopsida</taxon>
        <taxon>eudicotyledons</taxon>
        <taxon>Gunneridae</taxon>
        <taxon>Pentapetalae</taxon>
        <taxon>rosids</taxon>
        <taxon>fabids</taxon>
        <taxon>Malpighiales</taxon>
        <taxon>Salicaceae</taxon>
        <taxon>Saliceae</taxon>
        <taxon>Salix</taxon>
    </lineage>
</organism>
<sequence length="167" mass="18528">MLISLKFIYRLLSHQQLFDLIRNMLNCLHIPVKLSSFHVQQIAFLDSKVAIIAAYGRSYSPQPPSPIPSPSSNELIIAAYGRSYSPQPPSPIPSPSSNELTRNYEKYSFSPPQSQTMPSPPPPTKPATPIGELEIGSPRNSGNISIVTDFERTPPDPTKDSYKSYKL</sequence>
<name>A0A835N9R0_9ROSI</name>
<evidence type="ECO:0000313" key="3">
    <source>
        <dbReference type="Proteomes" id="UP000657918"/>
    </source>
</evidence>
<evidence type="ECO:0000256" key="1">
    <source>
        <dbReference type="SAM" id="MobiDB-lite"/>
    </source>
</evidence>
<feature type="compositionally biased region" description="Basic and acidic residues" evidence="1">
    <location>
        <begin position="149"/>
        <end position="167"/>
    </location>
</feature>
<gene>
    <name evidence="2" type="ORF">SADUNF_Sadunf01G0031200</name>
</gene>
<reference evidence="2 3" key="1">
    <citation type="submission" date="2020-10" db="EMBL/GenBank/DDBJ databases">
        <title>Plant Genome Project.</title>
        <authorList>
            <person name="Zhang R.-G."/>
        </authorList>
    </citation>
    <scope>NUCLEOTIDE SEQUENCE [LARGE SCALE GENOMIC DNA]</scope>
    <source>
        <strain evidence="2">FAFU-HL-1</strain>
        <tissue evidence="2">Leaf</tissue>
    </source>
</reference>
<evidence type="ECO:0000313" key="2">
    <source>
        <dbReference type="EMBL" id="KAF9688854.1"/>
    </source>
</evidence>
<protein>
    <submittedName>
        <fullName evidence="2">Uncharacterized protein</fullName>
    </submittedName>
</protein>
<accession>A0A835N9R0</accession>
<proteinExistence type="predicted"/>
<comment type="caution">
    <text evidence="2">The sequence shown here is derived from an EMBL/GenBank/DDBJ whole genome shotgun (WGS) entry which is preliminary data.</text>
</comment>
<dbReference type="AlphaFoldDB" id="A0A835N9R0"/>
<keyword evidence="3" id="KW-1185">Reference proteome</keyword>
<dbReference type="EMBL" id="JADGMS010000001">
    <property type="protein sequence ID" value="KAF9688854.1"/>
    <property type="molecule type" value="Genomic_DNA"/>
</dbReference>
<feature type="region of interest" description="Disordered" evidence="1">
    <location>
        <begin position="80"/>
        <end position="167"/>
    </location>
</feature>
<dbReference type="Proteomes" id="UP000657918">
    <property type="component" value="Unassembled WGS sequence"/>
</dbReference>